<dbReference type="Gene3D" id="2.30.40.10">
    <property type="entry name" value="Urease, subunit C, domain 1"/>
    <property type="match status" value="1"/>
</dbReference>
<comment type="cofactor">
    <cofactor evidence="12">
        <name>a divalent metal cation</name>
        <dbReference type="ChEBI" id="CHEBI:60240"/>
    </cofactor>
    <text evidence="12">Binds 1 divalent metal cation per subunit.</text>
</comment>
<feature type="domain" description="Amidohydrolase-related" evidence="13">
    <location>
        <begin position="47"/>
        <end position="371"/>
    </location>
</feature>
<evidence type="ECO:0000256" key="11">
    <source>
        <dbReference type="PIRSR" id="PIRSR038994-2"/>
    </source>
</evidence>
<dbReference type="AlphaFoldDB" id="A0A0R2HDI5"/>
<evidence type="ECO:0000259" key="13">
    <source>
        <dbReference type="Pfam" id="PF01979"/>
    </source>
</evidence>
<evidence type="ECO:0000256" key="12">
    <source>
        <dbReference type="PIRSR" id="PIRSR038994-3"/>
    </source>
</evidence>
<dbReference type="GO" id="GO:0008448">
    <property type="term" value="F:N-acetylglucosamine-6-phosphate deacetylase activity"/>
    <property type="evidence" value="ECO:0007669"/>
    <property type="project" value="UniProtKB-EC"/>
</dbReference>
<evidence type="ECO:0000256" key="5">
    <source>
        <dbReference type="ARBA" id="ARBA00022801"/>
    </source>
</evidence>
<comment type="catalytic activity">
    <reaction evidence="7">
        <text>N-acetyl-D-glucosamine 6-phosphate + H2O = D-glucosamine 6-phosphate + acetate</text>
        <dbReference type="Rhea" id="RHEA:22936"/>
        <dbReference type="ChEBI" id="CHEBI:15377"/>
        <dbReference type="ChEBI" id="CHEBI:30089"/>
        <dbReference type="ChEBI" id="CHEBI:57513"/>
        <dbReference type="ChEBI" id="CHEBI:58725"/>
        <dbReference type="EC" id="3.5.1.25"/>
    </reaction>
</comment>
<feature type="binding site" evidence="11">
    <location>
        <position position="222"/>
    </location>
    <ligand>
        <name>substrate</name>
    </ligand>
</feature>
<reference evidence="14 15" key="1">
    <citation type="journal article" date="2015" name="Genome Announc.">
        <title>Expanding the biotechnology potential of lactobacilli through comparative genomics of 213 strains and associated genera.</title>
        <authorList>
            <person name="Sun Z."/>
            <person name="Harris H.M."/>
            <person name="McCann A."/>
            <person name="Guo C."/>
            <person name="Argimon S."/>
            <person name="Zhang W."/>
            <person name="Yang X."/>
            <person name="Jeffery I.B."/>
            <person name="Cooney J.C."/>
            <person name="Kagawa T.F."/>
            <person name="Liu W."/>
            <person name="Song Y."/>
            <person name="Salvetti E."/>
            <person name="Wrobel A."/>
            <person name="Rasinkangas P."/>
            <person name="Parkhill J."/>
            <person name="Rea M.C."/>
            <person name="O'Sullivan O."/>
            <person name="Ritari J."/>
            <person name="Douillard F.P."/>
            <person name="Paul Ross R."/>
            <person name="Yang R."/>
            <person name="Briner A.E."/>
            <person name="Felis G.E."/>
            <person name="de Vos W.M."/>
            <person name="Barrangou R."/>
            <person name="Klaenhammer T.R."/>
            <person name="Caufield P.W."/>
            <person name="Cui Y."/>
            <person name="Zhang H."/>
            <person name="O'Toole P.W."/>
        </authorList>
    </citation>
    <scope>NUCLEOTIDE SEQUENCE [LARGE SCALE GENOMIC DNA]</scope>
    <source>
        <strain evidence="14 15">DSM 20405</strain>
    </source>
</reference>
<evidence type="ECO:0000256" key="3">
    <source>
        <dbReference type="ARBA" id="ARBA00018029"/>
    </source>
</evidence>
<dbReference type="EMBL" id="JQBL01000003">
    <property type="protein sequence ID" value="KRN51074.1"/>
    <property type="molecule type" value="Genomic_DNA"/>
</dbReference>
<gene>
    <name evidence="14" type="ORF">IV49_GL001148</name>
</gene>
<sequence>MECIINSKLILKDEIVNMNLYFEDGIIKEISNRVPCDETIIDAANSYVSPGFVDIHTHGRGGIDTMDVTTDTIDQLSNAHLKTGVTTFLPTTMTMPVERISQAIDVISQMKDKVTGAKIGGVHLEGPFINKIYKGAQAEDCIIEPTLDNYKKLTAHHELVKKITLAPEVVKDKELIPYLTSQGVSVSIGHTNATYTEALKAIEAGANSTTHTYNAMTPLKHRDPGVVGASMLHDVYAELILDGVHVSYPAATILYKMKGPEHLVLITDSLEAASMEDGVYHLGGQEVFVKDGQARLKDGTLAGSVVAMNEAIKNARDHLGMSLCEAINCASRNPANCIHNEKIGRLEKGCQADFVFFDDDLTINQVYINGERRL</sequence>
<dbReference type="NCBIfam" id="TIGR00221">
    <property type="entry name" value="nagA"/>
    <property type="match status" value="1"/>
</dbReference>
<feature type="binding site" evidence="11">
    <location>
        <begin position="301"/>
        <end position="303"/>
    </location>
    <ligand>
        <name>substrate</name>
    </ligand>
</feature>
<keyword evidence="6 9" id="KW-0119">Carbohydrate metabolism</keyword>
<evidence type="ECO:0000256" key="2">
    <source>
        <dbReference type="ARBA" id="ARBA00011899"/>
    </source>
</evidence>
<dbReference type="InterPro" id="IPR011059">
    <property type="entry name" value="Metal-dep_hydrolase_composite"/>
</dbReference>
<dbReference type="InterPro" id="IPR006680">
    <property type="entry name" value="Amidohydro-rel"/>
</dbReference>
<dbReference type="FunFam" id="3.20.20.140:FF:000004">
    <property type="entry name" value="N-acetylglucosamine-6-phosphate deacetylase"/>
    <property type="match status" value="1"/>
</dbReference>
<evidence type="ECO:0000256" key="9">
    <source>
        <dbReference type="PIRNR" id="PIRNR038994"/>
    </source>
</evidence>
<proteinExistence type="inferred from homology"/>
<dbReference type="CDD" id="cd00854">
    <property type="entry name" value="NagA"/>
    <property type="match status" value="1"/>
</dbReference>
<dbReference type="InterPro" id="IPR003764">
    <property type="entry name" value="GlcNAc_6-P_deAcase"/>
</dbReference>
<dbReference type="PANTHER" id="PTHR11113">
    <property type="entry name" value="N-ACETYLGLUCOSAMINE-6-PHOSPHATE DEACETYLASE"/>
    <property type="match status" value="1"/>
</dbReference>
<keyword evidence="15" id="KW-1185">Reference proteome</keyword>
<dbReference type="Proteomes" id="UP000051841">
    <property type="component" value="Unassembled WGS sequence"/>
</dbReference>
<comment type="similarity">
    <text evidence="1 9">Belongs to the metallo-dependent hydrolases superfamily. NagA family.</text>
</comment>
<dbReference type="SUPFAM" id="SSF51556">
    <property type="entry name" value="Metallo-dependent hydrolases"/>
    <property type="match status" value="1"/>
</dbReference>
<organism evidence="14 15">
    <name type="scientific">Kandleria vitulina DSM 20405</name>
    <dbReference type="NCBI Taxonomy" id="1410657"/>
    <lineage>
        <taxon>Bacteria</taxon>
        <taxon>Bacillati</taxon>
        <taxon>Bacillota</taxon>
        <taxon>Erysipelotrichia</taxon>
        <taxon>Erysipelotrichales</taxon>
        <taxon>Coprobacillaceae</taxon>
        <taxon>Kandleria</taxon>
    </lineage>
</organism>
<evidence type="ECO:0000256" key="4">
    <source>
        <dbReference type="ARBA" id="ARBA00022723"/>
    </source>
</evidence>
<evidence type="ECO:0000256" key="1">
    <source>
        <dbReference type="ARBA" id="ARBA00010716"/>
    </source>
</evidence>
<evidence type="ECO:0000256" key="6">
    <source>
        <dbReference type="ARBA" id="ARBA00023277"/>
    </source>
</evidence>
<dbReference type="EC" id="3.5.1.25" evidence="2"/>
<keyword evidence="5 9" id="KW-0378">Hydrolase</keyword>
<dbReference type="InterPro" id="IPR032466">
    <property type="entry name" value="Metal_Hydrolase"/>
</dbReference>
<name>A0A0R2HDI5_9FIRM</name>
<keyword evidence="4 12" id="KW-0479">Metal-binding</keyword>
<evidence type="ECO:0000256" key="7">
    <source>
        <dbReference type="ARBA" id="ARBA00047647"/>
    </source>
</evidence>
<feature type="binding site" evidence="11">
    <location>
        <begin position="214"/>
        <end position="215"/>
    </location>
    <ligand>
        <name>substrate</name>
    </ligand>
</feature>
<dbReference type="PATRIC" id="fig|1410657.5.peg.1189"/>
<comment type="caution">
    <text evidence="14">The sequence shown here is derived from an EMBL/GenBank/DDBJ whole genome shotgun (WGS) entry which is preliminary data.</text>
</comment>
<comment type="pathway">
    <text evidence="8">Amino-sugar metabolism; N-acetylneuraminate degradation; D-fructose 6-phosphate from N-acetylneuraminate: step 4/5.</text>
</comment>
<evidence type="ECO:0000313" key="14">
    <source>
        <dbReference type="EMBL" id="KRN51074.1"/>
    </source>
</evidence>
<feature type="binding site" evidence="12">
    <location>
        <position position="125"/>
    </location>
    <ligand>
        <name>Zn(2+)</name>
        <dbReference type="ChEBI" id="CHEBI:29105"/>
    </ligand>
</feature>
<evidence type="ECO:0000256" key="8">
    <source>
        <dbReference type="ARBA" id="ARBA00060590"/>
    </source>
</evidence>
<accession>A0A0R2HDI5</accession>
<dbReference type="GO" id="GO:0006046">
    <property type="term" value="P:N-acetylglucosamine catabolic process"/>
    <property type="evidence" value="ECO:0007669"/>
    <property type="project" value="TreeGrafter"/>
</dbReference>
<feature type="binding site" evidence="11">
    <location>
        <position position="136"/>
    </location>
    <ligand>
        <name>substrate</name>
    </ligand>
</feature>
<feature type="binding site" evidence="12">
    <location>
        <position position="211"/>
    </location>
    <ligand>
        <name>Zn(2+)</name>
        <dbReference type="ChEBI" id="CHEBI:29105"/>
    </ligand>
</feature>
<protein>
    <recommendedName>
        <fullName evidence="3">N-acetylglucosamine-6-phosphate deacetylase</fullName>
        <ecNumber evidence="2">3.5.1.25</ecNumber>
    </recommendedName>
</protein>
<dbReference type="Pfam" id="PF01979">
    <property type="entry name" value="Amidohydro_1"/>
    <property type="match status" value="1"/>
</dbReference>
<evidence type="ECO:0000313" key="15">
    <source>
        <dbReference type="Proteomes" id="UP000051841"/>
    </source>
</evidence>
<feature type="active site" description="Proton donor/acceptor" evidence="10">
    <location>
        <position position="268"/>
    </location>
</feature>
<dbReference type="PANTHER" id="PTHR11113:SF14">
    <property type="entry name" value="N-ACETYLGLUCOSAMINE-6-PHOSPHATE DEACETYLASE"/>
    <property type="match status" value="1"/>
</dbReference>
<dbReference type="GO" id="GO:0046872">
    <property type="term" value="F:metal ion binding"/>
    <property type="evidence" value="ECO:0007669"/>
    <property type="project" value="UniProtKB-KW"/>
</dbReference>
<dbReference type="PIRSF" id="PIRSF038994">
    <property type="entry name" value="NagA"/>
    <property type="match status" value="1"/>
</dbReference>
<feature type="binding site" evidence="12">
    <location>
        <position position="190"/>
    </location>
    <ligand>
        <name>Zn(2+)</name>
        <dbReference type="ChEBI" id="CHEBI:29105"/>
    </ligand>
</feature>
<evidence type="ECO:0000256" key="10">
    <source>
        <dbReference type="PIRSR" id="PIRSR038994-1"/>
    </source>
</evidence>
<feature type="binding site" evidence="11">
    <location>
        <position position="245"/>
    </location>
    <ligand>
        <name>substrate</name>
    </ligand>
</feature>
<dbReference type="RefSeq" id="WP_031588625.1">
    <property type="nucleotide sequence ID" value="NZ_JNKN01000004.1"/>
</dbReference>
<dbReference type="Gene3D" id="3.20.20.140">
    <property type="entry name" value="Metal-dependent hydrolases"/>
    <property type="match status" value="1"/>
</dbReference>
<dbReference type="SUPFAM" id="SSF51338">
    <property type="entry name" value="Composite domain of metallo-dependent hydrolases"/>
    <property type="match status" value="1"/>
</dbReference>